<name>A0A261SJM1_9BORD</name>
<gene>
    <name evidence="3" type="ORF">CAL29_04180</name>
</gene>
<keyword evidence="2" id="KW-0812">Transmembrane</keyword>
<proteinExistence type="predicted"/>
<feature type="transmembrane region" description="Helical" evidence="2">
    <location>
        <begin position="15"/>
        <end position="39"/>
    </location>
</feature>
<accession>A0A261SJM1</accession>
<comment type="caution">
    <text evidence="3">The sequence shown here is derived from an EMBL/GenBank/DDBJ whole genome shotgun (WGS) entry which is preliminary data.</text>
</comment>
<evidence type="ECO:0000256" key="2">
    <source>
        <dbReference type="SAM" id="Phobius"/>
    </source>
</evidence>
<feature type="compositionally biased region" description="Basic and acidic residues" evidence="1">
    <location>
        <begin position="232"/>
        <end position="241"/>
    </location>
</feature>
<keyword evidence="2" id="KW-0472">Membrane</keyword>
<evidence type="ECO:0000256" key="1">
    <source>
        <dbReference type="SAM" id="MobiDB-lite"/>
    </source>
</evidence>
<dbReference type="AlphaFoldDB" id="A0A261SJM1"/>
<dbReference type="Proteomes" id="UP000216020">
    <property type="component" value="Unassembled WGS sequence"/>
</dbReference>
<keyword evidence="2" id="KW-1133">Transmembrane helix</keyword>
<feature type="region of interest" description="Disordered" evidence="1">
    <location>
        <begin position="209"/>
        <end position="241"/>
    </location>
</feature>
<reference evidence="4" key="1">
    <citation type="submission" date="2017-05" db="EMBL/GenBank/DDBJ databases">
        <title>Complete and WGS of Bordetella genogroups.</title>
        <authorList>
            <person name="Spilker T."/>
            <person name="Lipuma J."/>
        </authorList>
    </citation>
    <scope>NUCLEOTIDE SEQUENCE [LARGE SCALE GENOMIC DNA]</scope>
    <source>
        <strain evidence="4">AU16122</strain>
    </source>
</reference>
<dbReference type="EMBL" id="NEVM01000001">
    <property type="protein sequence ID" value="OZI37606.1"/>
    <property type="molecule type" value="Genomic_DNA"/>
</dbReference>
<sequence length="406" mass="43209">MMAGMIPVPLPSASFFFLMAASFCALAGLACWLGLLAVGKPVRRAFRASPVKHGVSLAVVLLLSGPALAYLYFTWEIEREFAREEAARRMTLAQAARVGAIDMPAGTRLTLRRAGAPETFTLAEFPRPVAVGGVQATRVARELTDEYDETSHDIAASYPTSLAATGAGVQAVDGWRCDASRGVTFDTARDGASTRMAHCVLADGNAVAMPRGRDRSSSRHGDGAGEAAMPAADDRPADDRPIALPAGTELRATDGNRYVDGFTDADRWEIEAPAGTVLRVAGLAVLDALIRLDGERRYFELSRGTLPCDLALGEMRYAAGARIRSAPRNWRDTHPDAWVFSPWDGIPARREGHADVGGTQSVVQAPDGAVLAVVDSESVGIFRYPEIIVDPAPAKPPAVQCPVAKD</sequence>
<feature type="transmembrane region" description="Helical" evidence="2">
    <location>
        <begin position="51"/>
        <end position="73"/>
    </location>
</feature>
<organism evidence="3 4">
    <name type="scientific">Bordetella genomosp. 10</name>
    <dbReference type="NCBI Taxonomy" id="1416804"/>
    <lineage>
        <taxon>Bacteria</taxon>
        <taxon>Pseudomonadati</taxon>
        <taxon>Pseudomonadota</taxon>
        <taxon>Betaproteobacteria</taxon>
        <taxon>Burkholderiales</taxon>
        <taxon>Alcaligenaceae</taxon>
        <taxon>Bordetella</taxon>
    </lineage>
</organism>
<evidence type="ECO:0000313" key="4">
    <source>
        <dbReference type="Proteomes" id="UP000216020"/>
    </source>
</evidence>
<feature type="compositionally biased region" description="Basic and acidic residues" evidence="1">
    <location>
        <begin position="211"/>
        <end position="223"/>
    </location>
</feature>
<protein>
    <submittedName>
        <fullName evidence="3">Uncharacterized protein</fullName>
    </submittedName>
</protein>
<keyword evidence="4" id="KW-1185">Reference proteome</keyword>
<evidence type="ECO:0000313" key="3">
    <source>
        <dbReference type="EMBL" id="OZI37606.1"/>
    </source>
</evidence>